<proteinExistence type="predicted"/>
<feature type="region of interest" description="Disordered" evidence="1">
    <location>
        <begin position="86"/>
        <end position="131"/>
    </location>
</feature>
<reference evidence="3" key="1">
    <citation type="submission" date="2016-11" db="UniProtKB">
        <authorList>
            <consortium name="WormBaseParasite"/>
        </authorList>
    </citation>
    <scope>IDENTIFICATION</scope>
</reference>
<name>A0A1I8HVB4_9PLAT</name>
<protein>
    <submittedName>
        <fullName evidence="3">Uncharacterized protein</fullName>
    </submittedName>
</protein>
<feature type="compositionally biased region" description="Polar residues" evidence="1">
    <location>
        <begin position="170"/>
        <end position="188"/>
    </location>
</feature>
<sequence length="194" mass="21479">MASTIRDKYVHTATGLLGAKRSSMLQNTIHQRAQLSKSRSYCHNIPENMIMGIRTQRDATAVSKAFSWSDTSGSPSRSVAGRQFAAGPRQIAGQSGSASATGIHRQVSQQQKETPRGEAQARKIQRRPPTPIQDVISHRYQTDWIRDQVRRSEAKSAAAAARPTICQPFETRSSVLRTRPTQPTTASGLRQRRN</sequence>
<dbReference type="Pfam" id="PF14825">
    <property type="entry name" value="CFAP77"/>
    <property type="match status" value="1"/>
</dbReference>
<keyword evidence="2" id="KW-1185">Reference proteome</keyword>
<accession>A0A1I8HVB4</accession>
<dbReference type="InterPro" id="IPR029147">
    <property type="entry name" value="CFAP77"/>
</dbReference>
<feature type="compositionally biased region" description="Polar residues" evidence="1">
    <location>
        <begin position="92"/>
        <end position="112"/>
    </location>
</feature>
<dbReference type="Proteomes" id="UP000095280">
    <property type="component" value="Unplaced"/>
</dbReference>
<dbReference type="WBParaSite" id="maker-uti_cns_0008045-snap-gene-0.9-mRNA-1">
    <property type="protein sequence ID" value="maker-uti_cns_0008045-snap-gene-0.9-mRNA-1"/>
    <property type="gene ID" value="maker-uti_cns_0008045-snap-gene-0.9"/>
</dbReference>
<evidence type="ECO:0000313" key="2">
    <source>
        <dbReference type="Proteomes" id="UP000095280"/>
    </source>
</evidence>
<organism evidence="2 3">
    <name type="scientific">Macrostomum lignano</name>
    <dbReference type="NCBI Taxonomy" id="282301"/>
    <lineage>
        <taxon>Eukaryota</taxon>
        <taxon>Metazoa</taxon>
        <taxon>Spiralia</taxon>
        <taxon>Lophotrochozoa</taxon>
        <taxon>Platyhelminthes</taxon>
        <taxon>Rhabditophora</taxon>
        <taxon>Macrostomorpha</taxon>
        <taxon>Macrostomida</taxon>
        <taxon>Macrostomidae</taxon>
        <taxon>Macrostomum</taxon>
    </lineage>
</organism>
<evidence type="ECO:0000256" key="1">
    <source>
        <dbReference type="SAM" id="MobiDB-lite"/>
    </source>
</evidence>
<feature type="region of interest" description="Disordered" evidence="1">
    <location>
        <begin position="153"/>
        <end position="194"/>
    </location>
</feature>
<dbReference type="AlphaFoldDB" id="A0A1I8HVB4"/>
<evidence type="ECO:0000313" key="3">
    <source>
        <dbReference type="WBParaSite" id="maker-uti_cns_0008045-snap-gene-0.9-mRNA-1"/>
    </source>
</evidence>